<reference evidence="2" key="1">
    <citation type="submission" date="2020-07" db="EMBL/GenBank/DDBJ databases">
        <title>The High-quality genome of the commercially important snow crab, Chionoecetes opilio.</title>
        <authorList>
            <person name="Jeong J.-H."/>
            <person name="Ryu S."/>
        </authorList>
    </citation>
    <scope>NUCLEOTIDE SEQUENCE</scope>
    <source>
        <strain evidence="2">MADBK_172401_WGS</strain>
        <tissue evidence="2">Digestive gland</tissue>
    </source>
</reference>
<dbReference type="EMBL" id="JACEEZ010019155">
    <property type="protein sequence ID" value="KAG0716022.1"/>
    <property type="molecule type" value="Genomic_DNA"/>
</dbReference>
<sequence>MSPSSRRETVTDGRFVGRTGKNGEGLARGLRRALLVVGAASCEPCTDAHACHVTPLLERLNDRLQQPQWFSPGASRWLWLEPGSRRPRYEGGFRRTMRGASIPSGSGLVLVEGPDSLSVQEVRDALDAAQFSGSILGDLPDVAGVVRPESNSTLEC</sequence>
<dbReference type="AlphaFoldDB" id="A0A8J4XYF7"/>
<evidence type="ECO:0000313" key="2">
    <source>
        <dbReference type="EMBL" id="KAG0716022.1"/>
    </source>
</evidence>
<comment type="caution">
    <text evidence="2">The sequence shown here is derived from an EMBL/GenBank/DDBJ whole genome shotgun (WGS) entry which is preliminary data.</text>
</comment>
<gene>
    <name evidence="2" type="ORF">GWK47_010586</name>
</gene>
<feature type="region of interest" description="Disordered" evidence="1">
    <location>
        <begin position="1"/>
        <end position="22"/>
    </location>
</feature>
<name>A0A8J4XYF7_CHIOP</name>
<proteinExistence type="predicted"/>
<evidence type="ECO:0000313" key="3">
    <source>
        <dbReference type="Proteomes" id="UP000770661"/>
    </source>
</evidence>
<accession>A0A8J4XYF7</accession>
<protein>
    <submittedName>
        <fullName evidence="2">Uncharacterized protein</fullName>
    </submittedName>
</protein>
<evidence type="ECO:0000256" key="1">
    <source>
        <dbReference type="SAM" id="MobiDB-lite"/>
    </source>
</evidence>
<dbReference type="Proteomes" id="UP000770661">
    <property type="component" value="Unassembled WGS sequence"/>
</dbReference>
<organism evidence="2 3">
    <name type="scientific">Chionoecetes opilio</name>
    <name type="common">Atlantic snow crab</name>
    <name type="synonym">Cancer opilio</name>
    <dbReference type="NCBI Taxonomy" id="41210"/>
    <lineage>
        <taxon>Eukaryota</taxon>
        <taxon>Metazoa</taxon>
        <taxon>Ecdysozoa</taxon>
        <taxon>Arthropoda</taxon>
        <taxon>Crustacea</taxon>
        <taxon>Multicrustacea</taxon>
        <taxon>Malacostraca</taxon>
        <taxon>Eumalacostraca</taxon>
        <taxon>Eucarida</taxon>
        <taxon>Decapoda</taxon>
        <taxon>Pleocyemata</taxon>
        <taxon>Brachyura</taxon>
        <taxon>Eubrachyura</taxon>
        <taxon>Majoidea</taxon>
        <taxon>Majidae</taxon>
        <taxon>Chionoecetes</taxon>
    </lineage>
</organism>
<keyword evidence="3" id="KW-1185">Reference proteome</keyword>
<feature type="compositionally biased region" description="Basic and acidic residues" evidence="1">
    <location>
        <begin position="1"/>
        <end position="11"/>
    </location>
</feature>